<accession>A0A8S0UNS7</accession>
<keyword evidence="2" id="KW-1185">Reference proteome</keyword>
<dbReference type="EMBL" id="CACTIH010008794">
    <property type="protein sequence ID" value="CAA3019443.1"/>
    <property type="molecule type" value="Genomic_DNA"/>
</dbReference>
<feature type="non-terminal residue" evidence="1">
    <location>
        <position position="1"/>
    </location>
</feature>
<proteinExistence type="predicted"/>
<organism evidence="1 2">
    <name type="scientific">Olea europaea subsp. europaea</name>
    <dbReference type="NCBI Taxonomy" id="158383"/>
    <lineage>
        <taxon>Eukaryota</taxon>
        <taxon>Viridiplantae</taxon>
        <taxon>Streptophyta</taxon>
        <taxon>Embryophyta</taxon>
        <taxon>Tracheophyta</taxon>
        <taxon>Spermatophyta</taxon>
        <taxon>Magnoliopsida</taxon>
        <taxon>eudicotyledons</taxon>
        <taxon>Gunneridae</taxon>
        <taxon>Pentapetalae</taxon>
        <taxon>asterids</taxon>
        <taxon>lamiids</taxon>
        <taxon>Lamiales</taxon>
        <taxon>Oleaceae</taxon>
        <taxon>Oleeae</taxon>
        <taxon>Olea</taxon>
    </lineage>
</organism>
<evidence type="ECO:0000313" key="2">
    <source>
        <dbReference type="Proteomes" id="UP000594638"/>
    </source>
</evidence>
<reference evidence="1 2" key="1">
    <citation type="submission" date="2019-12" db="EMBL/GenBank/DDBJ databases">
        <authorList>
            <person name="Alioto T."/>
            <person name="Alioto T."/>
            <person name="Gomez Garrido J."/>
        </authorList>
    </citation>
    <scope>NUCLEOTIDE SEQUENCE [LARGE SCALE GENOMIC DNA]</scope>
</reference>
<feature type="non-terminal residue" evidence="1">
    <location>
        <position position="77"/>
    </location>
</feature>
<comment type="caution">
    <text evidence="1">The sequence shown here is derived from an EMBL/GenBank/DDBJ whole genome shotgun (WGS) entry which is preliminary data.</text>
</comment>
<protein>
    <submittedName>
        <fullName evidence="1">Uncharacterized protein</fullName>
    </submittedName>
</protein>
<sequence>AARHQLISRARAALPSAAAAHGIEKSSRARPPWTAMQPAAVPFAALPGGTLGYAVVRHKTLPCTKSAARGIWPSAHA</sequence>
<gene>
    <name evidence="1" type="ORF">OLEA9_A073645</name>
</gene>
<name>A0A8S0UNS7_OLEEU</name>
<dbReference type="AlphaFoldDB" id="A0A8S0UNS7"/>
<dbReference type="Proteomes" id="UP000594638">
    <property type="component" value="Unassembled WGS sequence"/>
</dbReference>
<evidence type="ECO:0000313" key="1">
    <source>
        <dbReference type="EMBL" id="CAA3019443.1"/>
    </source>
</evidence>